<evidence type="ECO:0000259" key="10">
    <source>
        <dbReference type="Pfam" id="PF15412"/>
    </source>
</evidence>
<evidence type="ECO:0000256" key="5">
    <source>
        <dbReference type="ARBA" id="ARBA00023204"/>
    </source>
</evidence>
<name>A0A317SXP5_9PEZI</name>
<feature type="region of interest" description="Disordered" evidence="8">
    <location>
        <begin position="1"/>
        <end position="102"/>
    </location>
</feature>
<evidence type="ECO:0000256" key="1">
    <source>
        <dbReference type="ARBA" id="ARBA00004123"/>
    </source>
</evidence>
<dbReference type="EMBL" id="PYWC01000011">
    <property type="protein sequence ID" value="PWW79054.1"/>
    <property type="molecule type" value="Genomic_DNA"/>
</dbReference>
<gene>
    <name evidence="11" type="ORF">C7212DRAFT_361870</name>
</gene>
<keyword evidence="4 7" id="KW-0233">DNA recombination</keyword>
<proteinExistence type="inferred from homology"/>
<evidence type="ECO:0000256" key="7">
    <source>
        <dbReference type="RuleBase" id="RU365071"/>
    </source>
</evidence>
<feature type="compositionally biased region" description="Polar residues" evidence="8">
    <location>
        <begin position="66"/>
        <end position="81"/>
    </location>
</feature>
<comment type="subcellular location">
    <subcellularLocation>
        <location evidence="1 7">Nucleus</location>
    </subcellularLocation>
</comment>
<comment type="subunit">
    <text evidence="7">Component of the SMC5-SMC6 complex.</text>
</comment>
<feature type="domain" description="Nse4/EID protein Nse3/MAGE-binding" evidence="10">
    <location>
        <begin position="152"/>
        <end position="213"/>
    </location>
</feature>
<dbReference type="InterPro" id="IPR014854">
    <property type="entry name" value="Nse4_C"/>
</dbReference>
<comment type="caution">
    <text evidence="11">The sequence shown here is derived from an EMBL/GenBank/DDBJ whole genome shotgun (WGS) entry which is preliminary data.</text>
</comment>
<dbReference type="GO" id="GO:0006281">
    <property type="term" value="P:DNA repair"/>
    <property type="evidence" value="ECO:0007669"/>
    <property type="project" value="UniProtKB-UniRule"/>
</dbReference>
<evidence type="ECO:0000313" key="11">
    <source>
        <dbReference type="EMBL" id="PWW79054.1"/>
    </source>
</evidence>
<dbReference type="STRING" id="42249.A0A317SXP5"/>
<feature type="domain" description="Non-structural maintenance of chromosome element 4 C-terminal" evidence="9">
    <location>
        <begin position="311"/>
        <end position="398"/>
    </location>
</feature>
<feature type="compositionally biased region" description="Low complexity" evidence="8">
    <location>
        <begin position="48"/>
        <end position="58"/>
    </location>
</feature>
<dbReference type="Pfam" id="PF15412">
    <property type="entry name" value="Nse4-Nse3_bdg"/>
    <property type="match status" value="1"/>
</dbReference>
<dbReference type="PANTHER" id="PTHR16140">
    <property type="entry name" value="NON-STRUCTURAL MAINTENANCE OF CHROMOSOMES ELEMENT 4"/>
    <property type="match status" value="1"/>
</dbReference>
<feature type="compositionally biased region" description="Low complexity" evidence="8">
    <location>
        <begin position="17"/>
        <end position="33"/>
    </location>
</feature>
<dbReference type="Proteomes" id="UP000246991">
    <property type="component" value="Unassembled WGS sequence"/>
</dbReference>
<evidence type="ECO:0000313" key="12">
    <source>
        <dbReference type="Proteomes" id="UP000246991"/>
    </source>
</evidence>
<keyword evidence="12" id="KW-1185">Reference proteome</keyword>
<evidence type="ECO:0000256" key="4">
    <source>
        <dbReference type="ARBA" id="ARBA00023172"/>
    </source>
</evidence>
<evidence type="ECO:0000256" key="2">
    <source>
        <dbReference type="ARBA" id="ARBA00008997"/>
    </source>
</evidence>
<organism evidence="11 12">
    <name type="scientific">Tuber magnatum</name>
    <name type="common">white Piedmont truffle</name>
    <dbReference type="NCBI Taxonomy" id="42249"/>
    <lineage>
        <taxon>Eukaryota</taxon>
        <taxon>Fungi</taxon>
        <taxon>Dikarya</taxon>
        <taxon>Ascomycota</taxon>
        <taxon>Pezizomycotina</taxon>
        <taxon>Pezizomycetes</taxon>
        <taxon>Pezizales</taxon>
        <taxon>Tuberaceae</taxon>
        <taxon>Tuber</taxon>
    </lineage>
</organism>
<dbReference type="InterPro" id="IPR027786">
    <property type="entry name" value="Nse4/EID"/>
</dbReference>
<dbReference type="OrthoDB" id="361242at2759"/>
<dbReference type="GO" id="GO:0030915">
    <property type="term" value="C:Smc5-Smc6 complex"/>
    <property type="evidence" value="ECO:0007669"/>
    <property type="project" value="UniProtKB-UniRule"/>
</dbReference>
<keyword evidence="3 7" id="KW-0227">DNA damage</keyword>
<dbReference type="InterPro" id="IPR029225">
    <property type="entry name" value="Nse4_Nse3-bd"/>
</dbReference>
<accession>A0A317SXP5</accession>
<sequence>MPRRVQIQEDPSDDDIASSYSSPPARPARSPRANPNVSPSSSSDKENAASAAKGNSNNSKEHRTSNGRLSGMGSTQRSQQLLEDECDKDAYDPNQDPEERRRIKKEYRTLHRTLLDSTQEFLEPENNGLKKTYLRAEELYKNVKTTSDATLDSRLLVTATDLTLKKATNLTFGGGVGGIDNDEFVGKCITFMKHRAPARRGVPAEEEQDADEDGISWARLGREAAFKGNKRPATTDFLLGPLSVTKRVRVMRQQRRGLKRGEGTLVRPVEIEQGDEQAENNANTSLRLVRNVHTALADYFNENEDVADGGLNLFRAVVNPHSFAQTIENIFYVSFLVKDGFVSVQESEDDLPVIFLAEPAEAEERKSMAIRRSQMILSLEMHQWQEAIKVFDIHESIIPSRQEHREDVGASGWYT</sequence>
<evidence type="ECO:0000256" key="6">
    <source>
        <dbReference type="ARBA" id="ARBA00023242"/>
    </source>
</evidence>
<dbReference type="AlphaFoldDB" id="A0A317SXP5"/>
<protein>
    <recommendedName>
        <fullName evidence="7">Non-structural maintenance of chromosomes element 4</fullName>
    </recommendedName>
</protein>
<keyword evidence="5 7" id="KW-0234">DNA repair</keyword>
<evidence type="ECO:0000256" key="3">
    <source>
        <dbReference type="ARBA" id="ARBA00022763"/>
    </source>
</evidence>
<dbReference type="GO" id="GO:0005634">
    <property type="term" value="C:nucleus"/>
    <property type="evidence" value="ECO:0007669"/>
    <property type="project" value="UniProtKB-SubCell"/>
</dbReference>
<comment type="similarity">
    <text evidence="2 7">Belongs to the NSE4 family.</text>
</comment>
<dbReference type="GO" id="GO:0006310">
    <property type="term" value="P:DNA recombination"/>
    <property type="evidence" value="ECO:0007669"/>
    <property type="project" value="UniProtKB-UniRule"/>
</dbReference>
<evidence type="ECO:0000256" key="8">
    <source>
        <dbReference type="SAM" id="MobiDB-lite"/>
    </source>
</evidence>
<comment type="function">
    <text evidence="7">Component of the SMC5-SMC6 complex, that promotes sister chromatid alignment after DNA damage and facilitates double-stranded DNA breaks (DSBs) repair via homologous recombination between sister chromatids.</text>
</comment>
<evidence type="ECO:0000259" key="9">
    <source>
        <dbReference type="Pfam" id="PF08743"/>
    </source>
</evidence>
<dbReference type="PANTHER" id="PTHR16140:SF0">
    <property type="entry name" value="NON-STRUCTURAL MAINTENANCE OF CHROMOSOMES ELEMENT 4"/>
    <property type="match status" value="1"/>
</dbReference>
<dbReference type="Pfam" id="PF08743">
    <property type="entry name" value="Nse4_C"/>
    <property type="match status" value="1"/>
</dbReference>
<keyword evidence="6 7" id="KW-0539">Nucleus</keyword>
<reference evidence="11 12" key="1">
    <citation type="submission" date="2018-03" db="EMBL/GenBank/DDBJ databases">
        <title>Genomes of Pezizomycetes fungi and the evolution of truffles.</title>
        <authorList>
            <person name="Murat C."/>
            <person name="Payen T."/>
            <person name="Noel B."/>
            <person name="Kuo A."/>
            <person name="Martin F.M."/>
        </authorList>
    </citation>
    <scope>NUCLEOTIDE SEQUENCE [LARGE SCALE GENOMIC DNA]</scope>
    <source>
        <strain evidence="11">091103-1</strain>
    </source>
</reference>